<keyword evidence="4 7" id="KW-0812">Transmembrane</keyword>
<keyword evidence="7" id="KW-0813">Transport</keyword>
<protein>
    <recommendedName>
        <fullName evidence="10">Biopolymer transporter ExbD</fullName>
    </recommendedName>
</protein>
<reference evidence="8 9" key="1">
    <citation type="submission" date="2021-06" db="EMBL/GenBank/DDBJ databases">
        <title>Complete genome of Haloferula helveola possessing various polysaccharide degrading enzymes.</title>
        <authorList>
            <person name="Takami H."/>
            <person name="Huang C."/>
            <person name="Hamasaki K."/>
        </authorList>
    </citation>
    <scope>NUCLEOTIDE SEQUENCE [LARGE SCALE GENOMIC DNA]</scope>
    <source>
        <strain evidence="8 9">CN-1</strain>
    </source>
</reference>
<dbReference type="PANTHER" id="PTHR30558">
    <property type="entry name" value="EXBD MEMBRANE COMPONENT OF PMF-DRIVEN MACROMOLECULE IMPORT SYSTEM"/>
    <property type="match status" value="1"/>
</dbReference>
<evidence type="ECO:0000313" key="9">
    <source>
        <dbReference type="Proteomes" id="UP001374893"/>
    </source>
</evidence>
<comment type="similarity">
    <text evidence="2 7">Belongs to the ExbD/TolR family.</text>
</comment>
<evidence type="ECO:0000256" key="6">
    <source>
        <dbReference type="ARBA" id="ARBA00023136"/>
    </source>
</evidence>
<organism evidence="8 9">
    <name type="scientific">Haloferula helveola</name>
    <dbReference type="NCBI Taxonomy" id="490095"/>
    <lineage>
        <taxon>Bacteria</taxon>
        <taxon>Pseudomonadati</taxon>
        <taxon>Verrucomicrobiota</taxon>
        <taxon>Verrucomicrobiia</taxon>
        <taxon>Verrucomicrobiales</taxon>
        <taxon>Verrucomicrobiaceae</taxon>
        <taxon>Haloferula</taxon>
    </lineage>
</organism>
<keyword evidence="6" id="KW-0472">Membrane</keyword>
<evidence type="ECO:0000256" key="4">
    <source>
        <dbReference type="ARBA" id="ARBA00022692"/>
    </source>
</evidence>
<evidence type="ECO:0000256" key="5">
    <source>
        <dbReference type="ARBA" id="ARBA00022989"/>
    </source>
</evidence>
<dbReference type="Pfam" id="PF02472">
    <property type="entry name" value="ExbD"/>
    <property type="match status" value="1"/>
</dbReference>
<dbReference type="EMBL" id="AP024702">
    <property type="protein sequence ID" value="BCX49277.1"/>
    <property type="molecule type" value="Genomic_DNA"/>
</dbReference>
<keyword evidence="9" id="KW-1185">Reference proteome</keyword>
<keyword evidence="7" id="KW-0653">Protein transport</keyword>
<keyword evidence="3" id="KW-1003">Cell membrane</keyword>
<evidence type="ECO:0000256" key="7">
    <source>
        <dbReference type="RuleBase" id="RU003879"/>
    </source>
</evidence>
<evidence type="ECO:0008006" key="10">
    <source>
        <dbReference type="Google" id="ProtNLM"/>
    </source>
</evidence>
<accession>A0ABN6H8P3</accession>
<keyword evidence="5" id="KW-1133">Transmembrane helix</keyword>
<dbReference type="PANTHER" id="PTHR30558:SF3">
    <property type="entry name" value="BIOPOLYMER TRANSPORT PROTEIN EXBD-RELATED"/>
    <property type="match status" value="1"/>
</dbReference>
<gene>
    <name evidence="8" type="ORF">HAHE_31850</name>
</gene>
<proteinExistence type="inferred from homology"/>
<evidence type="ECO:0000313" key="8">
    <source>
        <dbReference type="EMBL" id="BCX49277.1"/>
    </source>
</evidence>
<name>A0ABN6H8P3_9BACT</name>
<evidence type="ECO:0000256" key="3">
    <source>
        <dbReference type="ARBA" id="ARBA00022475"/>
    </source>
</evidence>
<comment type="subcellular location">
    <subcellularLocation>
        <location evidence="1">Cell membrane</location>
        <topology evidence="1">Single-pass membrane protein</topology>
    </subcellularLocation>
    <subcellularLocation>
        <location evidence="7">Cell membrane</location>
        <topology evidence="7">Single-pass type II membrane protein</topology>
    </subcellularLocation>
</comment>
<dbReference type="Proteomes" id="UP001374893">
    <property type="component" value="Chromosome"/>
</dbReference>
<evidence type="ECO:0000256" key="2">
    <source>
        <dbReference type="ARBA" id="ARBA00005811"/>
    </source>
</evidence>
<evidence type="ECO:0000256" key="1">
    <source>
        <dbReference type="ARBA" id="ARBA00004162"/>
    </source>
</evidence>
<dbReference type="InterPro" id="IPR003400">
    <property type="entry name" value="ExbD"/>
</dbReference>
<dbReference type="RefSeq" id="WP_338685788.1">
    <property type="nucleotide sequence ID" value="NZ_AP024702.1"/>
</dbReference>
<sequence length="140" mass="15453">MKLKRGQLLVDPPASSSSDIAFILIIFFLVCASVQPETGLSQSLPQTEAKEEKRDQSQNLEVSITPSSIVLNGSPLQLEQFRERIATELAKKTREVDKVVVVKSTPDTTYDRWIHVSQAIDDAGGVLTLELASERTITLE</sequence>